<dbReference type="PANTHER" id="PTHR47629:SF5">
    <property type="entry name" value="C-TYPE LECTIN-RELATED"/>
    <property type="match status" value="1"/>
</dbReference>
<keyword evidence="3" id="KW-1185">Reference proteome</keyword>
<reference evidence="3" key="1">
    <citation type="submission" date="2011-07" db="EMBL/GenBank/DDBJ databases">
        <authorList>
            <consortium name="Caenorhabditis brenneri Sequencing and Analysis Consortium"/>
            <person name="Wilson R.K."/>
        </authorList>
    </citation>
    <scope>NUCLEOTIDE SEQUENCE [LARGE SCALE GENOMIC DNA]</scope>
    <source>
        <strain evidence="3">PB2801</strain>
    </source>
</reference>
<dbReference type="InterPro" id="IPR016186">
    <property type="entry name" value="C-type_lectin-like/link_sf"/>
</dbReference>
<evidence type="ECO:0000259" key="1">
    <source>
        <dbReference type="SMART" id="SM00605"/>
    </source>
</evidence>
<protein>
    <recommendedName>
        <fullName evidence="1">PAN-3 domain-containing protein</fullName>
    </recommendedName>
</protein>
<dbReference type="InterPro" id="IPR016187">
    <property type="entry name" value="CTDL_fold"/>
</dbReference>
<evidence type="ECO:0000313" key="3">
    <source>
        <dbReference type="Proteomes" id="UP000008068"/>
    </source>
</evidence>
<feature type="domain" description="PAN-3" evidence="1">
    <location>
        <begin position="1"/>
        <end position="107"/>
    </location>
</feature>
<dbReference type="SUPFAM" id="SSF56436">
    <property type="entry name" value="C-type lectin-like"/>
    <property type="match status" value="1"/>
</dbReference>
<dbReference type="PANTHER" id="PTHR47629">
    <property type="entry name" value="C-TYPE LECTIN-RELATED"/>
    <property type="match status" value="1"/>
</dbReference>
<proteinExistence type="predicted"/>
<sequence>MIKVFGSVSTVSYTSSSDVTKVCAEDCLTTLSCALAYLDPEGQCQFYYLSVLMTVNKGDNENGNTVALKVNVPDDSCPGTLSESDFSFTTNSGKVVSWDQTPESWTIGGCADGWTLFQRDEVNNNAVICMKIINQTNINQTVAKMRCEAMSQTLEATVKLTGVASVEERLWIHGQILALGAIGNYTGVWIDGDHSCASETPRCANFEWSDGYTIGKDALGTPNANTRSVVRGETAENCLSIVNMTSFANSSTINDELCGTRNIIYGFVCGYRLD</sequence>
<dbReference type="OMA" id="PRCANFE"/>
<dbReference type="EMBL" id="GL379920">
    <property type="protein sequence ID" value="EGT35209.1"/>
    <property type="molecule type" value="Genomic_DNA"/>
</dbReference>
<evidence type="ECO:0000313" key="2">
    <source>
        <dbReference type="EMBL" id="EGT35209.1"/>
    </source>
</evidence>
<dbReference type="InterPro" id="IPR006583">
    <property type="entry name" value="PAN-3_domain"/>
</dbReference>
<dbReference type="OrthoDB" id="5874563at2759"/>
<dbReference type="HOGENOM" id="CLU_078891_0_0_1"/>
<gene>
    <name evidence="2" type="ORF">CAEBREN_08475</name>
</gene>
<organism evidence="3">
    <name type="scientific">Caenorhabditis brenneri</name>
    <name type="common">Nematode worm</name>
    <dbReference type="NCBI Taxonomy" id="135651"/>
    <lineage>
        <taxon>Eukaryota</taxon>
        <taxon>Metazoa</taxon>
        <taxon>Ecdysozoa</taxon>
        <taxon>Nematoda</taxon>
        <taxon>Chromadorea</taxon>
        <taxon>Rhabditida</taxon>
        <taxon>Rhabditina</taxon>
        <taxon>Rhabditomorpha</taxon>
        <taxon>Rhabditoidea</taxon>
        <taxon>Rhabditidae</taxon>
        <taxon>Peloderinae</taxon>
        <taxon>Caenorhabditis</taxon>
    </lineage>
</organism>
<dbReference type="Gene3D" id="3.10.100.10">
    <property type="entry name" value="Mannose-Binding Protein A, subunit A"/>
    <property type="match status" value="1"/>
</dbReference>
<dbReference type="eggNOG" id="KOG4297">
    <property type="taxonomic scope" value="Eukaryota"/>
</dbReference>
<dbReference type="SMART" id="SM00605">
    <property type="entry name" value="CW"/>
    <property type="match status" value="1"/>
</dbReference>
<accession>G0NPD7</accession>
<dbReference type="Proteomes" id="UP000008068">
    <property type="component" value="Unassembled WGS sequence"/>
</dbReference>
<dbReference type="AlphaFoldDB" id="G0NPD7"/>
<name>G0NPD7_CAEBE</name>
<dbReference type="InParanoid" id="G0NPD7"/>
<dbReference type="Pfam" id="PF08277">
    <property type="entry name" value="PAN_3"/>
    <property type="match status" value="1"/>
</dbReference>